<protein>
    <recommendedName>
        <fullName evidence="2">Porin</fullName>
    </recommendedName>
</protein>
<organism evidence="1">
    <name type="scientific">marine metagenome</name>
    <dbReference type="NCBI Taxonomy" id="408172"/>
    <lineage>
        <taxon>unclassified sequences</taxon>
        <taxon>metagenomes</taxon>
        <taxon>ecological metagenomes</taxon>
    </lineage>
</organism>
<accession>A0A382V690</accession>
<feature type="non-terminal residue" evidence="1">
    <location>
        <position position="1"/>
    </location>
</feature>
<name>A0A382V690_9ZZZZ</name>
<gene>
    <name evidence="1" type="ORF">METZ01_LOCUS394801</name>
</gene>
<sequence>DGLLPRNGFYAEGSYRIKLNRIKNIEPLVRFGNLNIERHEEANANPQTWDREMITLAFLCRINDYLSIKTEYYLLNEVTGGEKTTDGDGSVVDNTLVNDNQFLLQMKFKF</sequence>
<dbReference type="AlphaFoldDB" id="A0A382V690"/>
<reference evidence="1" key="1">
    <citation type="submission" date="2018-05" db="EMBL/GenBank/DDBJ databases">
        <authorList>
            <person name="Lanie J.A."/>
            <person name="Ng W.-L."/>
            <person name="Kazmierczak K.M."/>
            <person name="Andrzejewski T.M."/>
            <person name="Davidsen T.M."/>
            <person name="Wayne K.J."/>
            <person name="Tettelin H."/>
            <person name="Glass J.I."/>
            <person name="Rusch D."/>
            <person name="Podicherti R."/>
            <person name="Tsui H.-C.T."/>
            <person name="Winkler M.E."/>
        </authorList>
    </citation>
    <scope>NUCLEOTIDE SEQUENCE</scope>
</reference>
<dbReference type="EMBL" id="UINC01149455">
    <property type="protein sequence ID" value="SVD41947.1"/>
    <property type="molecule type" value="Genomic_DNA"/>
</dbReference>
<proteinExistence type="predicted"/>
<evidence type="ECO:0000313" key="1">
    <source>
        <dbReference type="EMBL" id="SVD41947.1"/>
    </source>
</evidence>
<evidence type="ECO:0008006" key="2">
    <source>
        <dbReference type="Google" id="ProtNLM"/>
    </source>
</evidence>